<proteinExistence type="predicted"/>
<dbReference type="Gene3D" id="2.170.130.20">
    <property type="entry name" value="LCCL-like domain"/>
    <property type="match status" value="2"/>
</dbReference>
<dbReference type="PROSITE" id="PS50820">
    <property type="entry name" value="LCCL"/>
    <property type="match status" value="2"/>
</dbReference>
<dbReference type="OrthoDB" id="9814546at2"/>
<evidence type="ECO:0000313" key="4">
    <source>
        <dbReference type="EMBL" id="ALA60480.1"/>
    </source>
</evidence>
<dbReference type="PATRIC" id="fig|42253.5.peg.4046"/>
<dbReference type="SMART" id="SM00603">
    <property type="entry name" value="LCCL"/>
    <property type="match status" value="2"/>
</dbReference>
<dbReference type="KEGG" id="nmv:NITMOv2_4098"/>
<feature type="domain" description="LCCL" evidence="3">
    <location>
        <begin position="85"/>
        <end position="134"/>
    </location>
</feature>
<name>A0A0K2GHQ8_NITMO</name>
<dbReference type="InterPro" id="IPR051957">
    <property type="entry name" value="CRISP-LCCL_domain"/>
</dbReference>
<feature type="signal peptide" evidence="2">
    <location>
        <begin position="1"/>
        <end position="30"/>
    </location>
</feature>
<dbReference type="InterPro" id="IPR004043">
    <property type="entry name" value="LCCL"/>
</dbReference>
<sequence length="287" mass="30608">MMAFCHQPARTAHRRPAVLPALLIVLSLQAAVSASVALDLPRKTTVMPEPTPILWTTGAGKWVGYWGRRERVFCPADGKLEGAWGTDVYTDDSSICTAAVHAGLLSVKQGGAVTIEMRPDVGQYSGTMRNGVRTGDWMEPWTGAYVFVRNRTAAEPAIAAGSHMQADSWSGQAGRIVTFACSPNFELHTVYGTDVYTDDSYVCSAAVHRGLITQKTGGMVSIQLLEGDRTFTASSRNGVTSLPQESWAGQSYIFVATPPGTPPPPNPDTPYDRAPVGGGHPDSGAQL</sequence>
<organism evidence="4 5">
    <name type="scientific">Nitrospira moscoviensis</name>
    <dbReference type="NCBI Taxonomy" id="42253"/>
    <lineage>
        <taxon>Bacteria</taxon>
        <taxon>Pseudomonadati</taxon>
        <taxon>Nitrospirota</taxon>
        <taxon>Nitrospiria</taxon>
        <taxon>Nitrospirales</taxon>
        <taxon>Nitrospiraceae</taxon>
        <taxon>Nitrospira</taxon>
    </lineage>
</organism>
<gene>
    <name evidence="4" type="ORF">NITMOv2_4098</name>
</gene>
<dbReference type="Pfam" id="PF03815">
    <property type="entry name" value="LCCL"/>
    <property type="match status" value="2"/>
</dbReference>
<dbReference type="SUPFAM" id="SSF69848">
    <property type="entry name" value="LCCL domain"/>
    <property type="match status" value="2"/>
</dbReference>
<dbReference type="PANTHER" id="PTHR31331">
    <property type="entry name" value="LCCL DOMAIN PROTEIN (AFU_ORTHOLOGUE AFUA_5G08630)"/>
    <property type="match status" value="1"/>
</dbReference>
<feature type="region of interest" description="Disordered" evidence="1">
    <location>
        <begin position="256"/>
        <end position="287"/>
    </location>
</feature>
<protein>
    <recommendedName>
        <fullName evidence="3">LCCL domain-containing protein</fullName>
    </recommendedName>
</protein>
<keyword evidence="2" id="KW-0732">Signal</keyword>
<feature type="chain" id="PRO_5005476884" description="LCCL domain-containing protein" evidence="2">
    <location>
        <begin position="31"/>
        <end position="287"/>
    </location>
</feature>
<dbReference type="STRING" id="42253.NITMOv2_4098"/>
<feature type="domain" description="LCCL" evidence="3">
    <location>
        <begin position="190"/>
        <end position="251"/>
    </location>
</feature>
<evidence type="ECO:0000256" key="1">
    <source>
        <dbReference type="SAM" id="MobiDB-lite"/>
    </source>
</evidence>
<evidence type="ECO:0000313" key="5">
    <source>
        <dbReference type="Proteomes" id="UP000069205"/>
    </source>
</evidence>
<dbReference type="InterPro" id="IPR036609">
    <property type="entry name" value="LCCL_sf"/>
</dbReference>
<dbReference type="RefSeq" id="WP_053381335.1">
    <property type="nucleotide sequence ID" value="NZ_CP011801.1"/>
</dbReference>
<reference evidence="4 5" key="1">
    <citation type="journal article" date="2015" name="Proc. Natl. Acad. Sci. U.S.A.">
        <title>Expanded metabolic versatility of ubiquitous nitrite-oxidizing bacteria from the genus Nitrospira.</title>
        <authorList>
            <person name="Koch H."/>
            <person name="Lucker S."/>
            <person name="Albertsen M."/>
            <person name="Kitzinger K."/>
            <person name="Herbold C."/>
            <person name="Spieck E."/>
            <person name="Nielsen P.H."/>
            <person name="Wagner M."/>
            <person name="Daims H."/>
        </authorList>
    </citation>
    <scope>NUCLEOTIDE SEQUENCE [LARGE SCALE GENOMIC DNA]</scope>
    <source>
        <strain evidence="4 5">NSP M-1</strain>
    </source>
</reference>
<evidence type="ECO:0000256" key="2">
    <source>
        <dbReference type="SAM" id="SignalP"/>
    </source>
</evidence>
<evidence type="ECO:0000259" key="3">
    <source>
        <dbReference type="PROSITE" id="PS50820"/>
    </source>
</evidence>
<dbReference type="PANTHER" id="PTHR31331:SF1">
    <property type="entry name" value="CYSTEINE RICH SECRETORY PROTEIN LCCL DOMAIN CONTAINING 2"/>
    <property type="match status" value="1"/>
</dbReference>
<feature type="compositionally biased region" description="Pro residues" evidence="1">
    <location>
        <begin position="259"/>
        <end position="268"/>
    </location>
</feature>
<keyword evidence="5" id="KW-1185">Reference proteome</keyword>
<dbReference type="EMBL" id="CP011801">
    <property type="protein sequence ID" value="ALA60480.1"/>
    <property type="molecule type" value="Genomic_DNA"/>
</dbReference>
<accession>A0A0K2GHQ8</accession>
<dbReference type="AlphaFoldDB" id="A0A0K2GHQ8"/>
<dbReference type="Proteomes" id="UP000069205">
    <property type="component" value="Chromosome"/>
</dbReference>